<evidence type="ECO:0008006" key="5">
    <source>
        <dbReference type="Google" id="ProtNLM"/>
    </source>
</evidence>
<dbReference type="Pfam" id="PF13884">
    <property type="entry name" value="Peptidase_S74"/>
    <property type="match status" value="1"/>
</dbReference>
<dbReference type="SMART" id="SM00758">
    <property type="entry name" value="PA14"/>
    <property type="match status" value="1"/>
</dbReference>
<evidence type="ECO:0000259" key="1">
    <source>
        <dbReference type="PROSITE" id="PS51688"/>
    </source>
</evidence>
<dbReference type="InterPro" id="IPR011658">
    <property type="entry name" value="PA14_dom"/>
</dbReference>
<sequence>MGYVQVLNEGVAYPSKAITLDPFKNITGINSLRAEKIIGTLAQGAQPNITSLTGLTNLVNTGTTTLQGATTIISTVEDQLMLKTLDDKWTSIAIDGAGAMVLKAPSSGVKIQSGNLYIQSHNGATSGLYLNSSLVIATGDQLNYTRVTPGAAAPYRAMVLDSALTISGVNQINTAYMSGTLLTSAQSNISSVRVLDVTSHNGSSIGLSLNGVLITASASQINYLNTTPGSVQASKALIADSSKNVTGITALAASSIAGTLTTSLQPNITRVNTLIVAQHNGVTGLTLGSTLVTASAAQINQLDTEAGTVYANKVLIADGSLNIVGFNTLKANTLAGTLATPYQSNKDRVDVLNIFTHDGTKGLSLNGTLVMATAAQLNRLTVDAGTANLNKTLVVDSAMSISGINILNANTLGGVLSTAYQPNITQVKALNIGNHDVLITSTADQLNYVNVNQGIGAPGKAIILDSARDIRNIGTLAADKIIGIVKTAEQPLITKVNTLNIATHDGSSNGLSLNGTLVTATGDQINRLNTLPGSAAPNKPNITSVQTLDIAVVDGVSRGLSFGGTLITASANQINRINTSVGTGAPGKALILDTDLSISNINSLSAKQLTGTLQTASQPNITSVKQLNITNHNGTTGLQLNGTLVLSTATQINALATAPGSANALHALVTDEFNSIVGINNFSATKITAQQLALSGVTSKAFSQNEFTIYNTTTSASNTAKFIVDTGGDLTIDASGNDVTFGSGDSVNIPAHNGITAGLYLGGVLVQPTAYELNYLKVSPGTATPSHAVVIDASSSITGINSLTATSMSCTNLTTSAFTINNLSLSGPLNNYNSGGLLIRQISGPDVSGRVIDVNVIDNINLVNYNPKNLNSNYSLDIIGYVLPGFTDTYYFHAIANDRVRIWVNHTLIMNLWDTTIGTESTSLPIALVAGAWTPIYIQFQNIVDNSSLQVRWSASTLVKSQIPSGSMAWDNTVAYPIRPMSCTDKLTIISHNGSTTGLQLSGGLVKANASELNYLAGATPGTVSTMKAMILDSNKSLSGFSSIGSDQFLGQMKTPDQPYITSFGALSSTLNTSSDIVITSTNLLRFATDTSACYIQTGSSTTVNSTADLFIGNYGATISTSSRKIMIKSTGFVGVQTSAPNRAGASYCLRLINNSTNGTETAFCDLGVDTSSNFRIDSNVSLGPIGASTILSVSAGGVMNISPSSGSLQIGNSTNSTLPLEIGSTTFTLSGVVGYMNANESSGIFTPTATAYSLRTTSSIIVNGTVCITSDRRLKRNIEAVSPAECKQFILHSKPVRFNYITDDEMDVSRCGLIAQDVINSSFPTLVKLAPLQGLPEEVADDGSVSPQNASLTVSYEEIIPIIQSSMKEILAENEMLKIQMCSLMKKMAQLENKLER</sequence>
<evidence type="ECO:0000313" key="4">
    <source>
        <dbReference type="Proteomes" id="UP000709295"/>
    </source>
</evidence>
<feature type="domain" description="Peptidase S74" evidence="1">
    <location>
        <begin position="1271"/>
        <end position="1382"/>
    </location>
</feature>
<comment type="caution">
    <text evidence="3">The sequence shown here is derived from an EMBL/GenBank/DDBJ whole genome shotgun (WGS) entry which is preliminary data.</text>
</comment>
<keyword evidence="4" id="KW-1185">Reference proteome</keyword>
<dbReference type="InterPro" id="IPR030392">
    <property type="entry name" value="S74_ICA"/>
</dbReference>
<dbReference type="PROSITE" id="PS51688">
    <property type="entry name" value="ICA"/>
    <property type="match status" value="1"/>
</dbReference>
<accession>A0A8J5MFM2</accession>
<evidence type="ECO:0000259" key="2">
    <source>
        <dbReference type="PROSITE" id="PS51820"/>
    </source>
</evidence>
<dbReference type="PROSITE" id="PS51820">
    <property type="entry name" value="PA14"/>
    <property type="match status" value="1"/>
</dbReference>
<evidence type="ECO:0000313" key="3">
    <source>
        <dbReference type="EMBL" id="KAG6958960.1"/>
    </source>
</evidence>
<organism evidence="3 4">
    <name type="scientific">Phytophthora aleatoria</name>
    <dbReference type="NCBI Taxonomy" id="2496075"/>
    <lineage>
        <taxon>Eukaryota</taxon>
        <taxon>Sar</taxon>
        <taxon>Stramenopiles</taxon>
        <taxon>Oomycota</taxon>
        <taxon>Peronosporomycetes</taxon>
        <taxon>Peronosporales</taxon>
        <taxon>Peronosporaceae</taxon>
        <taxon>Phytophthora</taxon>
    </lineage>
</organism>
<protein>
    <recommendedName>
        <fullName evidence="5">Peptidase S74 domain-containing protein</fullName>
    </recommendedName>
</protein>
<proteinExistence type="predicted"/>
<dbReference type="Proteomes" id="UP000709295">
    <property type="component" value="Unassembled WGS sequence"/>
</dbReference>
<dbReference type="InterPro" id="IPR037524">
    <property type="entry name" value="PA14/GLEYA"/>
</dbReference>
<dbReference type="Pfam" id="PF07691">
    <property type="entry name" value="PA14"/>
    <property type="match status" value="1"/>
</dbReference>
<name>A0A8J5MFM2_9STRA</name>
<dbReference type="EMBL" id="JAENGY010000641">
    <property type="protein sequence ID" value="KAG6958960.1"/>
    <property type="molecule type" value="Genomic_DNA"/>
</dbReference>
<feature type="domain" description="PA14" evidence="2">
    <location>
        <begin position="832"/>
        <end position="967"/>
    </location>
</feature>
<gene>
    <name evidence="3" type="ORF">JG688_00010301</name>
</gene>
<reference evidence="3" key="1">
    <citation type="submission" date="2021-01" db="EMBL/GenBank/DDBJ databases">
        <title>Phytophthora aleatoria, a newly-described species from Pinus radiata is distinct from Phytophthora cactorum isolates based on comparative genomics.</title>
        <authorList>
            <person name="Mcdougal R."/>
            <person name="Panda P."/>
            <person name="Williams N."/>
            <person name="Studholme D.J."/>
        </authorList>
    </citation>
    <scope>NUCLEOTIDE SEQUENCE</scope>
    <source>
        <strain evidence="3">NZFS 4037</strain>
    </source>
</reference>